<dbReference type="InterPro" id="IPR037066">
    <property type="entry name" value="Plug_dom_sf"/>
</dbReference>
<protein>
    <submittedName>
        <fullName evidence="7">TonB-dependent receptor plug domain-containing protein</fullName>
    </submittedName>
</protein>
<keyword evidence="3" id="KW-1134">Transmembrane beta strand</keyword>
<dbReference type="PROSITE" id="PS00430">
    <property type="entry name" value="TONB_DEPENDENT_REC_1"/>
    <property type="match status" value="1"/>
</dbReference>
<feature type="chain" id="PRO_5046640798" evidence="5">
    <location>
        <begin position="29"/>
        <end position="166"/>
    </location>
</feature>
<comment type="subcellular location">
    <subcellularLocation>
        <location evidence="3">Cell outer membrane</location>
        <topology evidence="3">Multi-pass membrane protein</topology>
    </subcellularLocation>
</comment>
<accession>A0ABX6K9I1</accession>
<evidence type="ECO:0000313" key="7">
    <source>
        <dbReference type="EMBL" id="QIR07103.1"/>
    </source>
</evidence>
<dbReference type="PANTHER" id="PTHR30069:SF41">
    <property type="entry name" value="HEME_HEMOPEXIN UTILIZATION PROTEIN C"/>
    <property type="match status" value="1"/>
</dbReference>
<dbReference type="InterPro" id="IPR012910">
    <property type="entry name" value="Plug_dom"/>
</dbReference>
<dbReference type="InterPro" id="IPR039426">
    <property type="entry name" value="TonB-dep_rcpt-like"/>
</dbReference>
<evidence type="ECO:0000256" key="5">
    <source>
        <dbReference type="SAM" id="SignalP"/>
    </source>
</evidence>
<dbReference type="RefSeq" id="WP_167314901.1">
    <property type="nucleotide sequence ID" value="NZ_CP050266.1"/>
</dbReference>
<dbReference type="SUPFAM" id="SSF56935">
    <property type="entry name" value="Porins"/>
    <property type="match status" value="1"/>
</dbReference>
<dbReference type="EMBL" id="CP050266">
    <property type="protein sequence ID" value="QIR07103.1"/>
    <property type="molecule type" value="Genomic_DNA"/>
</dbReference>
<keyword evidence="3" id="KW-0813">Transport</keyword>
<keyword evidence="5" id="KW-0732">Signal</keyword>
<dbReference type="InterPro" id="IPR010916">
    <property type="entry name" value="TonB_box_CS"/>
</dbReference>
<dbReference type="Proteomes" id="UP000501408">
    <property type="component" value="Chromosome 1"/>
</dbReference>
<keyword evidence="8" id="KW-1185">Reference proteome</keyword>
<sequence>MTLLLPAKARPALLALSIASALCPSAMADSPEGESIETVSVWGTKVSSSSRYLGEADLTVKQPDHLSDLLRDIPGVDVGGTHSLTQRINIRGFTEQDLDITVDGASQGGKMFHHISNLTLNPDILQRVDVAVGASSILTSELGARSRLKPKIRTISCVRMRHLGHA</sequence>
<gene>
    <name evidence="7" type="ORF">HBA18_12465</name>
</gene>
<evidence type="ECO:0000313" key="8">
    <source>
        <dbReference type="Proteomes" id="UP000501408"/>
    </source>
</evidence>
<proteinExistence type="inferred from homology"/>
<keyword evidence="2" id="KW-0406">Ion transport</keyword>
<dbReference type="PANTHER" id="PTHR30069">
    <property type="entry name" value="TONB-DEPENDENT OUTER MEMBRANE RECEPTOR"/>
    <property type="match status" value="1"/>
</dbReference>
<evidence type="ECO:0000259" key="6">
    <source>
        <dbReference type="Pfam" id="PF07715"/>
    </source>
</evidence>
<comment type="similarity">
    <text evidence="1 3">Belongs to the TonB-dependent receptor family.</text>
</comment>
<keyword evidence="3" id="KW-0998">Cell outer membrane</keyword>
<dbReference type="Gene3D" id="2.170.130.10">
    <property type="entry name" value="TonB-dependent receptor, plug domain"/>
    <property type="match status" value="1"/>
</dbReference>
<name>A0ABX6K9I1_SALCS</name>
<evidence type="ECO:0000256" key="4">
    <source>
        <dbReference type="PROSITE-ProRule" id="PRU10143"/>
    </source>
</evidence>
<evidence type="ECO:0000256" key="3">
    <source>
        <dbReference type="PROSITE-ProRule" id="PRU01360"/>
    </source>
</evidence>
<keyword evidence="7" id="KW-0675">Receptor</keyword>
<evidence type="ECO:0000256" key="1">
    <source>
        <dbReference type="ARBA" id="ARBA00009810"/>
    </source>
</evidence>
<keyword evidence="3" id="KW-0472">Membrane</keyword>
<reference evidence="7 8" key="1">
    <citation type="submission" date="2020-03" db="EMBL/GenBank/DDBJ databases">
        <title>Genome mining reveals the biosynthetic pathways of PHA and ectoines of the halophilic strain Salinivibrio costicola M318 isolated from fermented shrimp paste.</title>
        <authorList>
            <person name="Doan T.V."/>
            <person name="Tran L.T."/>
            <person name="Trieu T.A."/>
            <person name="Nguyen Q.V."/>
            <person name="Quach T.N."/>
            <person name="Phi T.Q."/>
            <person name="Kumar S."/>
        </authorList>
    </citation>
    <scope>NUCLEOTIDE SEQUENCE [LARGE SCALE GENOMIC DNA]</scope>
    <source>
        <strain evidence="7 8">M318</strain>
    </source>
</reference>
<keyword evidence="3" id="KW-0812">Transmembrane</keyword>
<dbReference type="PROSITE" id="PS52016">
    <property type="entry name" value="TONB_DEPENDENT_REC_3"/>
    <property type="match status" value="1"/>
</dbReference>
<dbReference type="Pfam" id="PF07715">
    <property type="entry name" value="Plug"/>
    <property type="match status" value="1"/>
</dbReference>
<organism evidence="7 8">
    <name type="scientific">Salinivibrio costicola</name>
    <name type="common">Vibrio costicola</name>
    <dbReference type="NCBI Taxonomy" id="51367"/>
    <lineage>
        <taxon>Bacteria</taxon>
        <taxon>Pseudomonadati</taxon>
        <taxon>Pseudomonadota</taxon>
        <taxon>Gammaproteobacteria</taxon>
        <taxon>Vibrionales</taxon>
        <taxon>Vibrionaceae</taxon>
        <taxon>Salinivibrio</taxon>
    </lineage>
</organism>
<feature type="signal peptide" evidence="5">
    <location>
        <begin position="1"/>
        <end position="28"/>
    </location>
</feature>
<feature type="domain" description="TonB-dependent receptor plug" evidence="6">
    <location>
        <begin position="46"/>
        <end position="139"/>
    </location>
</feature>
<keyword evidence="4" id="KW-0798">TonB box</keyword>
<evidence type="ECO:0000256" key="2">
    <source>
        <dbReference type="ARBA" id="ARBA00023065"/>
    </source>
</evidence>
<feature type="short sequence motif" description="TonB box" evidence="4">
    <location>
        <begin position="38"/>
        <end position="44"/>
    </location>
</feature>